<protein>
    <recommendedName>
        <fullName evidence="1">UGSC-like domain-containing protein</fullName>
    </recommendedName>
</protein>
<dbReference type="Pfam" id="PF24696">
    <property type="entry name" value="UGSC"/>
    <property type="match status" value="1"/>
</dbReference>
<sequence>VPLATSEFRTAARVQASRLGRPDLEAVFVSHPIQDRTPAEIEERADAVIEEVVSRLTGDP</sequence>
<dbReference type="InterPro" id="IPR057767">
    <property type="entry name" value="UGSC-like_dom"/>
</dbReference>
<proteinExistence type="predicted"/>
<feature type="domain" description="UGSC-like" evidence="1">
    <location>
        <begin position="2"/>
        <end position="57"/>
    </location>
</feature>
<accession>A0A381PGE8</accession>
<feature type="non-terminal residue" evidence="2">
    <location>
        <position position="1"/>
    </location>
</feature>
<reference evidence="2" key="1">
    <citation type="submission" date="2018-05" db="EMBL/GenBank/DDBJ databases">
        <authorList>
            <person name="Lanie J.A."/>
            <person name="Ng W.-L."/>
            <person name="Kazmierczak K.M."/>
            <person name="Andrzejewski T.M."/>
            <person name="Davidsen T.M."/>
            <person name="Wayne K.J."/>
            <person name="Tettelin H."/>
            <person name="Glass J.I."/>
            <person name="Rusch D."/>
            <person name="Podicherti R."/>
            <person name="Tsui H.-C.T."/>
            <person name="Winkler M.E."/>
        </authorList>
    </citation>
    <scope>NUCLEOTIDE SEQUENCE</scope>
</reference>
<evidence type="ECO:0000313" key="2">
    <source>
        <dbReference type="EMBL" id="SUZ64533.1"/>
    </source>
</evidence>
<gene>
    <name evidence="2" type="ORF">METZ01_LOCUS17387</name>
</gene>
<dbReference type="EMBL" id="UINC01000937">
    <property type="protein sequence ID" value="SUZ64533.1"/>
    <property type="molecule type" value="Genomic_DNA"/>
</dbReference>
<dbReference type="AlphaFoldDB" id="A0A381PGE8"/>
<evidence type="ECO:0000259" key="1">
    <source>
        <dbReference type="Pfam" id="PF24696"/>
    </source>
</evidence>
<organism evidence="2">
    <name type="scientific">marine metagenome</name>
    <dbReference type="NCBI Taxonomy" id="408172"/>
    <lineage>
        <taxon>unclassified sequences</taxon>
        <taxon>metagenomes</taxon>
        <taxon>ecological metagenomes</taxon>
    </lineage>
</organism>
<name>A0A381PGE8_9ZZZZ</name>